<dbReference type="HOGENOM" id="CLU_796285_0_0_10"/>
<name>F8X564_9BACT</name>
<dbReference type="eggNOG" id="ENOG5032SR9">
    <property type="taxonomic scope" value="Bacteria"/>
</dbReference>
<evidence type="ECO:0000313" key="1">
    <source>
        <dbReference type="EMBL" id="EGK04670.1"/>
    </source>
</evidence>
<sequence length="348" mass="39778">MITTVGDIEIIYPDLGFAFNPIRIFVNNYTVEDSLILESNGIKIEKEPYQETLTVTFELSAIAKSLFDRLHFYKIEENDTTLYKVLSFVIKNSSGIIYEGSIPVIWGALQIGETYTQNKTLTYFKGFPFTVPLYTEQAIVLKANGVEYKTLSPGKHNIDISDISSSGNIHIEGYDEVYRKTFDYTFDYTFGQQRILLGKDLSIDINVVDCPSDGVYLRWINKYGEYNYYLFQSSNQSITTKNNSIAYDSIFYRVSLTDKYHFGTGKSIGKYAEETIKLYAPLVDSITFDLLLGLIESPVIDMFLGYDTENKQNWISISVAEGTFVKGTSELQDFELYMIPNKRQLQTL</sequence>
<organism evidence="1 2">
    <name type="scientific">Dysgonomonas mossii DSM 22836</name>
    <dbReference type="NCBI Taxonomy" id="742767"/>
    <lineage>
        <taxon>Bacteria</taxon>
        <taxon>Pseudomonadati</taxon>
        <taxon>Bacteroidota</taxon>
        <taxon>Bacteroidia</taxon>
        <taxon>Bacteroidales</taxon>
        <taxon>Dysgonomonadaceae</taxon>
        <taxon>Dysgonomonas</taxon>
    </lineage>
</organism>
<dbReference type="Proteomes" id="UP000006420">
    <property type="component" value="Unassembled WGS sequence"/>
</dbReference>
<evidence type="ECO:0000313" key="2">
    <source>
        <dbReference type="Proteomes" id="UP000006420"/>
    </source>
</evidence>
<dbReference type="OrthoDB" id="1302475at2"/>
<dbReference type="AlphaFoldDB" id="F8X564"/>
<protein>
    <submittedName>
        <fullName evidence="1">Uncharacterized protein</fullName>
    </submittedName>
</protein>
<gene>
    <name evidence="1" type="ORF">HMPREF9456_03373</name>
</gene>
<proteinExistence type="predicted"/>
<dbReference type="EMBL" id="ADLW01000022">
    <property type="protein sequence ID" value="EGK04670.1"/>
    <property type="molecule type" value="Genomic_DNA"/>
</dbReference>
<comment type="caution">
    <text evidence="1">The sequence shown here is derived from an EMBL/GenBank/DDBJ whole genome shotgun (WGS) entry which is preliminary data.</text>
</comment>
<accession>F8X564</accession>
<dbReference type="RefSeq" id="WP_006844740.1">
    <property type="nucleotide sequence ID" value="NZ_AQWJ01000014.1"/>
</dbReference>
<dbReference type="GeneID" id="78083964"/>
<keyword evidence="2" id="KW-1185">Reference proteome</keyword>
<dbReference type="STRING" id="742767.HMPREF9456_03373"/>
<reference evidence="1 2" key="1">
    <citation type="submission" date="2011-04" db="EMBL/GenBank/DDBJ databases">
        <title>The Genome Sequence of Dysgonomonas mossii DSM 22836.</title>
        <authorList>
            <consortium name="The Broad Institute Genome Sequencing Platform"/>
            <person name="Earl A."/>
            <person name="Ward D."/>
            <person name="Feldgarden M."/>
            <person name="Gevers D."/>
            <person name="Pudlo N."/>
            <person name="Martens E."/>
            <person name="Allen-Vercoe E."/>
            <person name="Young S.K."/>
            <person name="Zeng Q."/>
            <person name="Gargeya S."/>
            <person name="Fitzgerald M."/>
            <person name="Haas B."/>
            <person name="Abouelleil A."/>
            <person name="Alvarado L."/>
            <person name="Arachchi H.M."/>
            <person name="Berlin A."/>
            <person name="Brown A."/>
            <person name="Chapman S.B."/>
            <person name="Chen Z."/>
            <person name="Dunbar C."/>
            <person name="Freedman E."/>
            <person name="Gearin G."/>
            <person name="Gellesch M."/>
            <person name="Goldberg J."/>
            <person name="Griggs A."/>
            <person name="Gujja S."/>
            <person name="Heiman D."/>
            <person name="Howarth C."/>
            <person name="Larson L."/>
            <person name="Lui A."/>
            <person name="MacDonald P.J.P."/>
            <person name="Mehta T."/>
            <person name="Montmayeur A."/>
            <person name="Murphy C."/>
            <person name="Neiman D."/>
            <person name="Pearson M."/>
            <person name="Priest M."/>
            <person name="Roberts A."/>
            <person name="Saif S."/>
            <person name="Shea T."/>
            <person name="Shenoy N."/>
            <person name="Sisk P."/>
            <person name="Stolte C."/>
            <person name="Sykes S."/>
            <person name="Yandava C."/>
            <person name="Wortman J."/>
            <person name="Nusbaum C."/>
            <person name="Birren B."/>
        </authorList>
    </citation>
    <scope>NUCLEOTIDE SEQUENCE [LARGE SCALE GENOMIC DNA]</scope>
    <source>
        <strain evidence="1 2">DSM 22836</strain>
    </source>
</reference>